<dbReference type="CDD" id="cd17503">
    <property type="entry name" value="MFS_LmrB_MDR_like"/>
    <property type="match status" value="1"/>
</dbReference>
<keyword evidence="7 8" id="KW-0472">Membrane</keyword>
<dbReference type="RefSeq" id="WP_009602229.1">
    <property type="nucleotide sequence ID" value="NZ_AEIU01000086.1"/>
</dbReference>
<organism evidence="10 11">
    <name type="scientific">Vibrio caribbeanicus ATCC BAA-2122</name>
    <dbReference type="NCBI Taxonomy" id="796620"/>
    <lineage>
        <taxon>Bacteria</taxon>
        <taxon>Pseudomonadati</taxon>
        <taxon>Pseudomonadota</taxon>
        <taxon>Gammaproteobacteria</taxon>
        <taxon>Vibrionales</taxon>
        <taxon>Vibrionaceae</taxon>
        <taxon>Vibrio</taxon>
    </lineage>
</organism>
<dbReference type="STRING" id="796620.VIBC2010_14124"/>
<dbReference type="PROSITE" id="PS00217">
    <property type="entry name" value="SUGAR_TRANSPORT_2"/>
    <property type="match status" value="1"/>
</dbReference>
<evidence type="ECO:0000256" key="7">
    <source>
        <dbReference type="ARBA" id="ARBA00023136"/>
    </source>
</evidence>
<feature type="transmembrane region" description="Helical" evidence="8">
    <location>
        <begin position="342"/>
        <end position="358"/>
    </location>
</feature>
<dbReference type="eggNOG" id="COG2814">
    <property type="taxonomic scope" value="Bacteria"/>
</dbReference>
<dbReference type="NCBIfam" id="TIGR00711">
    <property type="entry name" value="efflux_EmrB"/>
    <property type="match status" value="1"/>
</dbReference>
<dbReference type="PROSITE" id="PS50850">
    <property type="entry name" value="MFS"/>
    <property type="match status" value="1"/>
</dbReference>
<evidence type="ECO:0000256" key="1">
    <source>
        <dbReference type="ARBA" id="ARBA00004651"/>
    </source>
</evidence>
<keyword evidence="4" id="KW-1003">Cell membrane</keyword>
<sequence>MNTLATTKPKEREVTRRDWCAILGGLMGGFMAILDIQITNSSMKVIQGALSASLNDASWLMTAYFTAEIVAIPLCGWLAKAFGTGRYALWCIGGFLATSLLCAHAWSLNSMIVFRALQGFCGGALIPLSFRLIIEVLPEKKRPMGMSLFSIIATFAPAIGPALGGWLTEHLSWHAIFYINALPSIIAITLISRSMISPKINWQVIRHGDFLGVLSVVLFLGCLEVVLEKGGQENWFDSQMICILSAISLISLIVFVYDQIIAPHPLINIHLLTQRQYCHSLIIFAMFGSAIYGTLFLVPYYLTMIHDYSASEIGHVVIWMGLPQLFILPIIPMLLRRYNPKYLIFIGFIGLAISAFMDCHMSNDFSGPQMIASMIVRAIGQPFIMVPLSVLATQNLRAEDATSSAVLINVFRSIGGSMGTATLSTYFMTRIYFHLDMIKESLSQGSPQLSHYLQQVKEILIRHGQASDPTQVQQQALGILGQRMAVQSQIIAFNDLFMVLGVMMLTTAILVLFSNRDFKLTARQRGSL</sequence>
<dbReference type="Pfam" id="PF07690">
    <property type="entry name" value="MFS_1"/>
    <property type="match status" value="1"/>
</dbReference>
<keyword evidence="5 8" id="KW-0812">Transmembrane</keyword>
<dbReference type="InterPro" id="IPR011701">
    <property type="entry name" value="MFS"/>
</dbReference>
<feature type="transmembrane region" description="Helical" evidence="8">
    <location>
        <begin position="238"/>
        <end position="257"/>
    </location>
</feature>
<reference evidence="10 11" key="1">
    <citation type="journal article" date="2012" name="Int. J. Syst. Evol. Microbiol.">
        <title>Vibrio caribbeanicus sp. nov., isolated from the marine sponge Scleritoderma cyanea.</title>
        <authorList>
            <person name="Hoffmann M."/>
            <person name="Monday S.R."/>
            <person name="Allard M.W."/>
            <person name="Strain E.A."/>
            <person name="Whittaker P."/>
            <person name="Naum M."/>
            <person name="McCarthy P.J."/>
            <person name="Lopez J.V."/>
            <person name="Fischer M."/>
            <person name="Brown E.W."/>
        </authorList>
    </citation>
    <scope>NUCLEOTIDE SEQUENCE [LARGE SCALE GENOMIC DNA]</scope>
    <source>
        <strain evidence="10 11">ATCC BAA-2122</strain>
    </source>
</reference>
<feature type="transmembrane region" description="Helical" evidence="8">
    <location>
        <begin position="405"/>
        <end position="427"/>
    </location>
</feature>
<name>E3BMB0_9VIBR</name>
<dbReference type="Proteomes" id="UP000002943">
    <property type="component" value="Unassembled WGS sequence"/>
</dbReference>
<dbReference type="InterPro" id="IPR004638">
    <property type="entry name" value="EmrB-like"/>
</dbReference>
<feature type="transmembrane region" description="Helical" evidence="8">
    <location>
        <begin position="277"/>
        <end position="301"/>
    </location>
</feature>
<feature type="transmembrane region" description="Helical" evidence="8">
    <location>
        <begin position="87"/>
        <end position="106"/>
    </location>
</feature>
<feature type="transmembrane region" description="Helical" evidence="8">
    <location>
        <begin position="112"/>
        <end position="134"/>
    </location>
</feature>
<evidence type="ECO:0000313" key="11">
    <source>
        <dbReference type="Proteomes" id="UP000002943"/>
    </source>
</evidence>
<comment type="subcellular location">
    <subcellularLocation>
        <location evidence="1">Cell membrane</location>
        <topology evidence="1">Multi-pass membrane protein</topology>
    </subcellularLocation>
</comment>
<dbReference type="AlphaFoldDB" id="E3BMB0"/>
<feature type="transmembrane region" description="Helical" evidence="8">
    <location>
        <begin position="59"/>
        <end position="80"/>
    </location>
</feature>
<feature type="transmembrane region" description="Helical" evidence="8">
    <location>
        <begin position="490"/>
        <end position="513"/>
    </location>
</feature>
<evidence type="ECO:0000259" key="9">
    <source>
        <dbReference type="PROSITE" id="PS50850"/>
    </source>
</evidence>
<comment type="similarity">
    <text evidence="2">Belongs to the major facilitator superfamily. EmrB family.</text>
</comment>
<keyword evidence="11" id="KW-1185">Reference proteome</keyword>
<dbReference type="InterPro" id="IPR036259">
    <property type="entry name" value="MFS_trans_sf"/>
</dbReference>
<keyword evidence="3" id="KW-0813">Transport</keyword>
<dbReference type="PANTHER" id="PTHR42718:SF9">
    <property type="entry name" value="MAJOR FACILITATOR SUPERFAMILY MULTIDRUG TRANSPORTER MFSC"/>
    <property type="match status" value="1"/>
</dbReference>
<comment type="caution">
    <text evidence="10">The sequence shown here is derived from an EMBL/GenBank/DDBJ whole genome shotgun (WGS) entry which is preliminary data.</text>
</comment>
<feature type="transmembrane region" description="Helical" evidence="8">
    <location>
        <begin position="146"/>
        <end position="167"/>
    </location>
</feature>
<feature type="transmembrane region" description="Helical" evidence="8">
    <location>
        <begin position="173"/>
        <end position="196"/>
    </location>
</feature>
<evidence type="ECO:0000256" key="3">
    <source>
        <dbReference type="ARBA" id="ARBA00022448"/>
    </source>
</evidence>
<dbReference type="Gene3D" id="1.20.1720.10">
    <property type="entry name" value="Multidrug resistance protein D"/>
    <property type="match status" value="1"/>
</dbReference>
<evidence type="ECO:0000313" key="10">
    <source>
        <dbReference type="EMBL" id="EFP95822.1"/>
    </source>
</evidence>
<dbReference type="GO" id="GO:0005886">
    <property type="term" value="C:plasma membrane"/>
    <property type="evidence" value="ECO:0007669"/>
    <property type="project" value="UniProtKB-SubCell"/>
</dbReference>
<keyword evidence="6 8" id="KW-1133">Transmembrane helix</keyword>
<accession>E3BMB0</accession>
<dbReference type="SUPFAM" id="SSF103473">
    <property type="entry name" value="MFS general substrate transporter"/>
    <property type="match status" value="1"/>
</dbReference>
<evidence type="ECO:0000256" key="5">
    <source>
        <dbReference type="ARBA" id="ARBA00022692"/>
    </source>
</evidence>
<dbReference type="InterPro" id="IPR005829">
    <property type="entry name" value="Sugar_transporter_CS"/>
</dbReference>
<dbReference type="GO" id="GO:0022857">
    <property type="term" value="F:transmembrane transporter activity"/>
    <property type="evidence" value="ECO:0007669"/>
    <property type="project" value="InterPro"/>
</dbReference>
<feature type="transmembrane region" description="Helical" evidence="8">
    <location>
        <begin position="370"/>
        <end position="393"/>
    </location>
</feature>
<evidence type="ECO:0000256" key="8">
    <source>
        <dbReference type="SAM" id="Phobius"/>
    </source>
</evidence>
<feature type="transmembrane region" description="Helical" evidence="8">
    <location>
        <begin position="313"/>
        <end position="335"/>
    </location>
</feature>
<dbReference type="InterPro" id="IPR020846">
    <property type="entry name" value="MFS_dom"/>
</dbReference>
<feature type="transmembrane region" description="Helical" evidence="8">
    <location>
        <begin position="20"/>
        <end position="39"/>
    </location>
</feature>
<dbReference type="Gene3D" id="1.20.1250.20">
    <property type="entry name" value="MFS general substrate transporter like domains"/>
    <property type="match status" value="1"/>
</dbReference>
<evidence type="ECO:0000256" key="2">
    <source>
        <dbReference type="ARBA" id="ARBA00008537"/>
    </source>
</evidence>
<feature type="domain" description="Major facilitator superfamily (MFS) profile" evidence="9">
    <location>
        <begin position="21"/>
        <end position="519"/>
    </location>
</feature>
<evidence type="ECO:0000256" key="4">
    <source>
        <dbReference type="ARBA" id="ARBA00022475"/>
    </source>
</evidence>
<protein>
    <submittedName>
        <fullName evidence="10">Drug resistance transporter, EmrB/QacA subfamily protein</fullName>
    </submittedName>
</protein>
<gene>
    <name evidence="10" type="ORF">VIBC2010_14124</name>
</gene>
<dbReference type="EMBL" id="AEIU01000086">
    <property type="protein sequence ID" value="EFP95822.1"/>
    <property type="molecule type" value="Genomic_DNA"/>
</dbReference>
<feature type="transmembrane region" description="Helical" evidence="8">
    <location>
        <begin position="208"/>
        <end position="226"/>
    </location>
</feature>
<dbReference type="PANTHER" id="PTHR42718">
    <property type="entry name" value="MAJOR FACILITATOR SUPERFAMILY MULTIDRUG TRANSPORTER MFSC"/>
    <property type="match status" value="1"/>
</dbReference>
<dbReference type="OrthoDB" id="9812221at2"/>
<evidence type="ECO:0000256" key="6">
    <source>
        <dbReference type="ARBA" id="ARBA00022989"/>
    </source>
</evidence>
<proteinExistence type="inferred from homology"/>